<gene>
    <name evidence="1" type="ORF">P186_1246</name>
</gene>
<protein>
    <recommendedName>
        <fullName evidence="3">Transcriptional regulator, ArsR family</fullName>
    </recommendedName>
</protein>
<dbReference type="InterPro" id="IPR011991">
    <property type="entry name" value="ArsR-like_HTH"/>
</dbReference>
<dbReference type="PANTHER" id="PTHR36216:SF1">
    <property type="entry name" value="HTH ARSR-TYPE DOMAIN-CONTAINING PROTEIN"/>
    <property type="match status" value="1"/>
</dbReference>
<dbReference type="eggNOG" id="arCOG00739">
    <property type="taxonomic scope" value="Archaea"/>
</dbReference>
<dbReference type="BioCyc" id="PSP1104324:GJSN-1218-MONOMER"/>
<dbReference type="InterPro" id="IPR036390">
    <property type="entry name" value="WH_DNA-bd_sf"/>
</dbReference>
<dbReference type="InterPro" id="IPR036388">
    <property type="entry name" value="WH-like_DNA-bd_sf"/>
</dbReference>
<dbReference type="PANTHER" id="PTHR36216">
    <property type="entry name" value="TRANSCRIPTIONAL REGULATOR, TRMB"/>
    <property type="match status" value="1"/>
</dbReference>
<dbReference type="AlphaFoldDB" id="G7VCY6"/>
<name>G7VCY6_9CREN</name>
<dbReference type="HOGENOM" id="CLU_2140291_0_0_2"/>
<evidence type="ECO:0000313" key="1">
    <source>
        <dbReference type="EMBL" id="AET32675.1"/>
    </source>
</evidence>
<reference evidence="1 2" key="1">
    <citation type="journal article" date="2012" name="J. Bacteriol.">
        <title>Complete genome sequence of strain 1860, a crenarchaeon of the genus pyrobaculum able to grow with various electron acceptors.</title>
        <authorList>
            <person name="Mardanov A.V."/>
            <person name="Gumerov V.M."/>
            <person name="Slobodkina G.B."/>
            <person name="Beletsky A.V."/>
            <person name="Bonch-Osmolovskaya E.A."/>
            <person name="Ravin N.V."/>
            <person name="Skryabin K.G."/>
        </authorList>
    </citation>
    <scope>NUCLEOTIDE SEQUENCE [LARGE SCALE GENOMIC DNA]</scope>
    <source>
        <strain evidence="1 2">1860</strain>
    </source>
</reference>
<accession>G7VCY6</accession>
<dbReference type="Gene3D" id="1.10.10.10">
    <property type="entry name" value="Winged helix-like DNA-binding domain superfamily/Winged helix DNA-binding domain"/>
    <property type="match status" value="1"/>
</dbReference>
<dbReference type="EMBL" id="CP003098">
    <property type="protein sequence ID" value="AET32675.1"/>
    <property type="molecule type" value="Genomic_DNA"/>
</dbReference>
<dbReference type="SUPFAM" id="SSF46785">
    <property type="entry name" value="Winged helix' DNA-binding domain"/>
    <property type="match status" value="1"/>
</dbReference>
<evidence type="ECO:0000313" key="2">
    <source>
        <dbReference type="Proteomes" id="UP000005867"/>
    </source>
</evidence>
<keyword evidence="2" id="KW-1185">Reference proteome</keyword>
<organism evidence="1 2">
    <name type="scientific">Pyrobaculum ferrireducens</name>
    <dbReference type="NCBI Taxonomy" id="1104324"/>
    <lineage>
        <taxon>Archaea</taxon>
        <taxon>Thermoproteota</taxon>
        <taxon>Thermoprotei</taxon>
        <taxon>Thermoproteales</taxon>
        <taxon>Thermoproteaceae</taxon>
        <taxon>Pyrobaculum</taxon>
    </lineage>
</organism>
<sequence length="137" mass="14894">MPAVAIATGVAAVAGLSHLVSNRRELLLVPIAPIISRIKTASADDPVRKEILRVVEQMGAVTLSQIVKLTKKSWGAVQWHVYVLEREGRLKSVKIGPFTYYFTNPRTAAEIILSSVDPGSLSLEDREKLDIMASAVS</sequence>
<proteinExistence type="predicted"/>
<dbReference type="KEGG" id="pyr:P186_1246"/>
<dbReference type="Proteomes" id="UP000005867">
    <property type="component" value="Chromosome"/>
</dbReference>
<dbReference type="CDD" id="cd00090">
    <property type="entry name" value="HTH_ARSR"/>
    <property type="match status" value="1"/>
</dbReference>
<evidence type="ECO:0008006" key="3">
    <source>
        <dbReference type="Google" id="ProtNLM"/>
    </source>
</evidence>